<name>A0A0E9UCB4_ANGAN</name>
<organism evidence="1">
    <name type="scientific">Anguilla anguilla</name>
    <name type="common">European freshwater eel</name>
    <name type="synonym">Muraena anguilla</name>
    <dbReference type="NCBI Taxonomy" id="7936"/>
    <lineage>
        <taxon>Eukaryota</taxon>
        <taxon>Metazoa</taxon>
        <taxon>Chordata</taxon>
        <taxon>Craniata</taxon>
        <taxon>Vertebrata</taxon>
        <taxon>Euteleostomi</taxon>
        <taxon>Actinopterygii</taxon>
        <taxon>Neopterygii</taxon>
        <taxon>Teleostei</taxon>
        <taxon>Anguilliformes</taxon>
        <taxon>Anguillidae</taxon>
        <taxon>Anguilla</taxon>
    </lineage>
</organism>
<accession>A0A0E9UCB4</accession>
<evidence type="ECO:0000313" key="1">
    <source>
        <dbReference type="EMBL" id="JAH62835.1"/>
    </source>
</evidence>
<sequence>MTQAQEPACEQVPKIHKTVFKIRFDMPLNITVSDNVFGFL</sequence>
<proteinExistence type="predicted"/>
<dbReference type="EMBL" id="GBXM01045742">
    <property type="protein sequence ID" value="JAH62835.1"/>
    <property type="molecule type" value="Transcribed_RNA"/>
</dbReference>
<protein>
    <submittedName>
        <fullName evidence="1">Uncharacterized protein</fullName>
    </submittedName>
</protein>
<reference evidence="1" key="1">
    <citation type="submission" date="2014-11" db="EMBL/GenBank/DDBJ databases">
        <authorList>
            <person name="Amaro Gonzalez C."/>
        </authorList>
    </citation>
    <scope>NUCLEOTIDE SEQUENCE</scope>
</reference>
<reference evidence="1" key="2">
    <citation type="journal article" date="2015" name="Fish Shellfish Immunol.">
        <title>Early steps in the European eel (Anguilla anguilla)-Vibrio vulnificus interaction in the gills: Role of the RtxA13 toxin.</title>
        <authorList>
            <person name="Callol A."/>
            <person name="Pajuelo D."/>
            <person name="Ebbesson L."/>
            <person name="Teles M."/>
            <person name="MacKenzie S."/>
            <person name="Amaro C."/>
        </authorList>
    </citation>
    <scope>NUCLEOTIDE SEQUENCE</scope>
</reference>
<dbReference type="AlphaFoldDB" id="A0A0E9UCB4"/>